<evidence type="ECO:0000313" key="6">
    <source>
        <dbReference type="Proteomes" id="UP000295252"/>
    </source>
</evidence>
<dbReference type="SMART" id="SM00108">
    <property type="entry name" value="B_lectin"/>
    <property type="match status" value="1"/>
</dbReference>
<dbReference type="OrthoDB" id="1936886at2759"/>
<gene>
    <name evidence="5" type="ORF">GSCOC_T00035948001</name>
</gene>
<evidence type="ECO:0000256" key="2">
    <source>
        <dbReference type="ARBA" id="ARBA00023180"/>
    </source>
</evidence>
<sequence>MKSFRRICCFCFLLPHFIVPSDAIDTLALNETLADGKTIISSGGTFELGFYSPDTSSKNRYLGIWYKQVSPVVVVWIANRDVPVNGTNGLLKVTDQAKLTIFNGEGTTIWSTNSTRLVQKPVAQLLDSGNLVVKDAADANPENYLWQSFDHPTDTIIYCLGLCFL</sequence>
<name>A0A068UV45_COFCA</name>
<dbReference type="PANTHER" id="PTHR32444:SF191">
    <property type="entry name" value="RECEPTOR-LIKE SERINE_THREONINE-PROTEIN KINASE"/>
    <property type="match status" value="1"/>
</dbReference>
<keyword evidence="2" id="KW-0325">Glycoprotein</keyword>
<dbReference type="SUPFAM" id="SSF51110">
    <property type="entry name" value="alpha-D-mannose-specific plant lectins"/>
    <property type="match status" value="1"/>
</dbReference>
<dbReference type="InterPro" id="IPR001480">
    <property type="entry name" value="Bulb-type_lectin_dom"/>
</dbReference>
<keyword evidence="1 3" id="KW-0732">Signal</keyword>
<dbReference type="Proteomes" id="UP000295252">
    <property type="component" value="Chromosome VI"/>
</dbReference>
<dbReference type="OMA" id="VWIANDH"/>
<feature type="signal peptide" evidence="3">
    <location>
        <begin position="1"/>
        <end position="23"/>
    </location>
</feature>
<dbReference type="InterPro" id="IPR036426">
    <property type="entry name" value="Bulb-type_lectin_dom_sf"/>
</dbReference>
<dbReference type="InParanoid" id="A0A068UV45"/>
<protein>
    <recommendedName>
        <fullName evidence="4">Bulb-type lectin domain-containing protein</fullName>
    </recommendedName>
</protein>
<accession>A0A068UV45</accession>
<feature type="domain" description="Bulb-type lectin" evidence="4">
    <location>
        <begin position="24"/>
        <end position="146"/>
    </location>
</feature>
<dbReference type="CDD" id="cd00028">
    <property type="entry name" value="B_lectin"/>
    <property type="match status" value="1"/>
</dbReference>
<evidence type="ECO:0000259" key="4">
    <source>
        <dbReference type="PROSITE" id="PS50927"/>
    </source>
</evidence>
<dbReference type="FunFam" id="2.90.10.10:FF:000004">
    <property type="entry name" value="G-type lectin S-receptor-like serine/threonine-protein kinase"/>
    <property type="match status" value="1"/>
</dbReference>
<dbReference type="PROSITE" id="PS50927">
    <property type="entry name" value="BULB_LECTIN"/>
    <property type="match status" value="1"/>
</dbReference>
<dbReference type="STRING" id="49390.A0A068UV45"/>
<reference evidence="6" key="1">
    <citation type="journal article" date="2014" name="Science">
        <title>The coffee genome provides insight into the convergent evolution of caffeine biosynthesis.</title>
        <authorList>
            <person name="Denoeud F."/>
            <person name="Carretero-Paulet L."/>
            <person name="Dereeper A."/>
            <person name="Droc G."/>
            <person name="Guyot R."/>
            <person name="Pietrella M."/>
            <person name="Zheng C."/>
            <person name="Alberti A."/>
            <person name="Anthony F."/>
            <person name="Aprea G."/>
            <person name="Aury J.M."/>
            <person name="Bento P."/>
            <person name="Bernard M."/>
            <person name="Bocs S."/>
            <person name="Campa C."/>
            <person name="Cenci A."/>
            <person name="Combes M.C."/>
            <person name="Crouzillat D."/>
            <person name="Da Silva C."/>
            <person name="Daddiego L."/>
            <person name="De Bellis F."/>
            <person name="Dussert S."/>
            <person name="Garsmeur O."/>
            <person name="Gayraud T."/>
            <person name="Guignon V."/>
            <person name="Jahn K."/>
            <person name="Jamilloux V."/>
            <person name="Joet T."/>
            <person name="Labadie K."/>
            <person name="Lan T."/>
            <person name="Leclercq J."/>
            <person name="Lepelley M."/>
            <person name="Leroy T."/>
            <person name="Li L.T."/>
            <person name="Librado P."/>
            <person name="Lopez L."/>
            <person name="Munoz A."/>
            <person name="Noel B."/>
            <person name="Pallavicini A."/>
            <person name="Perrotta G."/>
            <person name="Poncet V."/>
            <person name="Pot D."/>
            <person name="Priyono X."/>
            <person name="Rigoreau M."/>
            <person name="Rouard M."/>
            <person name="Rozas J."/>
            <person name="Tranchant-Dubreuil C."/>
            <person name="VanBuren R."/>
            <person name="Zhang Q."/>
            <person name="Andrade A.C."/>
            <person name="Argout X."/>
            <person name="Bertrand B."/>
            <person name="de Kochko A."/>
            <person name="Graziosi G."/>
            <person name="Henry R.J."/>
            <person name="Jayarama X."/>
            <person name="Ming R."/>
            <person name="Nagai C."/>
            <person name="Rounsley S."/>
            <person name="Sankoff D."/>
            <person name="Giuliano G."/>
            <person name="Albert V.A."/>
            <person name="Wincker P."/>
            <person name="Lashermes P."/>
        </authorList>
    </citation>
    <scope>NUCLEOTIDE SEQUENCE [LARGE SCALE GENOMIC DNA]</scope>
    <source>
        <strain evidence="6">cv. DH200-94</strain>
    </source>
</reference>
<evidence type="ECO:0000313" key="5">
    <source>
        <dbReference type="EMBL" id="CDP12420.1"/>
    </source>
</evidence>
<proteinExistence type="predicted"/>
<feature type="chain" id="PRO_5001657994" description="Bulb-type lectin domain-containing protein" evidence="3">
    <location>
        <begin position="24"/>
        <end position="165"/>
    </location>
</feature>
<dbReference type="PhylomeDB" id="A0A068UV45"/>
<dbReference type="PANTHER" id="PTHR32444">
    <property type="entry name" value="BULB-TYPE LECTIN DOMAIN-CONTAINING PROTEIN"/>
    <property type="match status" value="1"/>
</dbReference>
<evidence type="ECO:0000256" key="3">
    <source>
        <dbReference type="SAM" id="SignalP"/>
    </source>
</evidence>
<keyword evidence="6" id="KW-1185">Reference proteome</keyword>
<dbReference type="Gene3D" id="2.90.10.10">
    <property type="entry name" value="Bulb-type lectin domain"/>
    <property type="match status" value="1"/>
</dbReference>
<evidence type="ECO:0000256" key="1">
    <source>
        <dbReference type="ARBA" id="ARBA00022729"/>
    </source>
</evidence>
<dbReference type="Pfam" id="PF01453">
    <property type="entry name" value="B_lectin"/>
    <property type="match status" value="1"/>
</dbReference>
<dbReference type="AlphaFoldDB" id="A0A068UV45"/>
<dbReference type="Gramene" id="CDP12420">
    <property type="protein sequence ID" value="CDP12420"/>
    <property type="gene ID" value="GSCOC_T00035948001"/>
</dbReference>
<dbReference type="EMBL" id="HG739148">
    <property type="protein sequence ID" value="CDP12420.1"/>
    <property type="molecule type" value="Genomic_DNA"/>
</dbReference>
<organism evidence="5 6">
    <name type="scientific">Coffea canephora</name>
    <name type="common">Robusta coffee</name>
    <dbReference type="NCBI Taxonomy" id="49390"/>
    <lineage>
        <taxon>Eukaryota</taxon>
        <taxon>Viridiplantae</taxon>
        <taxon>Streptophyta</taxon>
        <taxon>Embryophyta</taxon>
        <taxon>Tracheophyta</taxon>
        <taxon>Spermatophyta</taxon>
        <taxon>Magnoliopsida</taxon>
        <taxon>eudicotyledons</taxon>
        <taxon>Gunneridae</taxon>
        <taxon>Pentapetalae</taxon>
        <taxon>asterids</taxon>
        <taxon>lamiids</taxon>
        <taxon>Gentianales</taxon>
        <taxon>Rubiaceae</taxon>
        <taxon>Ixoroideae</taxon>
        <taxon>Gardenieae complex</taxon>
        <taxon>Bertiereae - Coffeeae clade</taxon>
        <taxon>Coffeeae</taxon>
        <taxon>Coffea</taxon>
    </lineage>
</organism>